<gene>
    <name evidence="2" type="ORF">FQY79_03545</name>
</gene>
<name>A0A5C5U249_9GAMM</name>
<dbReference type="OrthoDB" id="5982427at2"/>
<keyword evidence="3" id="KW-1185">Reference proteome</keyword>
<feature type="signal peptide" evidence="1">
    <location>
        <begin position="1"/>
        <end position="25"/>
    </location>
</feature>
<organism evidence="2 3">
    <name type="scientific">Luteimonas wenzhouensis</name>
    <dbReference type="NCBI Taxonomy" id="2599615"/>
    <lineage>
        <taxon>Bacteria</taxon>
        <taxon>Pseudomonadati</taxon>
        <taxon>Pseudomonadota</taxon>
        <taxon>Gammaproteobacteria</taxon>
        <taxon>Lysobacterales</taxon>
        <taxon>Lysobacteraceae</taxon>
        <taxon>Luteimonas</taxon>
    </lineage>
</organism>
<keyword evidence="1" id="KW-0732">Signal</keyword>
<comment type="caution">
    <text evidence="2">The sequence shown here is derived from an EMBL/GenBank/DDBJ whole genome shotgun (WGS) entry which is preliminary data.</text>
</comment>
<evidence type="ECO:0000313" key="2">
    <source>
        <dbReference type="EMBL" id="TWT20431.1"/>
    </source>
</evidence>
<dbReference type="RefSeq" id="WP_146310894.1">
    <property type="nucleotide sequence ID" value="NZ_VOHE01000002.1"/>
</dbReference>
<sequence>MNGFDARARAGALLLSALLPLIAAAGSGPQRLDGYAHFIDGAAVDVAPETWDGRFRFADVYCTTFPLAGKARQRVSALFHGNAVSLVRVAYDGPYEVYVATSTLPAGRTREDEHHQQLAGLQAGASVVPELLQYDVVELEHGPVIRTRMTNVTYPREGEDPFPLQMRFFDSPGAVRSIAESRLAIRAYDRVEVVALAAVPEGAGELEAALTRGLMAGIADAVLASLLECSATLPPP</sequence>
<dbReference type="EMBL" id="VOHE01000002">
    <property type="protein sequence ID" value="TWT20431.1"/>
    <property type="molecule type" value="Genomic_DNA"/>
</dbReference>
<evidence type="ECO:0000256" key="1">
    <source>
        <dbReference type="SAM" id="SignalP"/>
    </source>
</evidence>
<dbReference type="Proteomes" id="UP000315949">
    <property type="component" value="Unassembled WGS sequence"/>
</dbReference>
<proteinExistence type="predicted"/>
<reference evidence="2 3" key="1">
    <citation type="submission" date="2019-07" db="EMBL/GenBank/DDBJ databases">
        <title>Luteimonas sp. YD-1 nov., isolated from acidic soil.</title>
        <authorList>
            <person name="Zhou J."/>
        </authorList>
    </citation>
    <scope>NUCLEOTIDE SEQUENCE [LARGE SCALE GENOMIC DNA]</scope>
    <source>
        <strain evidence="2 3">YD-1</strain>
    </source>
</reference>
<feature type="chain" id="PRO_5023054502" evidence="1">
    <location>
        <begin position="26"/>
        <end position="236"/>
    </location>
</feature>
<evidence type="ECO:0000313" key="3">
    <source>
        <dbReference type="Proteomes" id="UP000315949"/>
    </source>
</evidence>
<dbReference type="AlphaFoldDB" id="A0A5C5U249"/>
<accession>A0A5C5U249</accession>
<protein>
    <submittedName>
        <fullName evidence="2">Uncharacterized protein</fullName>
    </submittedName>
</protein>